<evidence type="ECO:0000256" key="6">
    <source>
        <dbReference type="SAM" id="SignalP"/>
    </source>
</evidence>
<dbReference type="EMBL" id="CP040908">
    <property type="protein sequence ID" value="QLL59415.1"/>
    <property type="molecule type" value="Genomic_DNA"/>
</dbReference>
<dbReference type="Pfam" id="PF07980">
    <property type="entry name" value="SusD_RagB"/>
    <property type="match status" value="1"/>
</dbReference>
<dbReference type="Gene3D" id="2.20.20.130">
    <property type="match status" value="1"/>
</dbReference>
<feature type="domain" description="SusD-like N-terminal" evidence="8">
    <location>
        <begin position="41"/>
        <end position="236"/>
    </location>
</feature>
<comment type="similarity">
    <text evidence="2">Belongs to the SusD family.</text>
</comment>
<evidence type="ECO:0000259" key="7">
    <source>
        <dbReference type="Pfam" id="PF07980"/>
    </source>
</evidence>
<gene>
    <name evidence="9" type="ORF">FH779_15575</name>
</gene>
<keyword evidence="10" id="KW-1185">Reference proteome</keyword>
<name>A0A7H9DWG5_9FLAO</name>
<evidence type="ECO:0000313" key="10">
    <source>
        <dbReference type="Proteomes" id="UP000510643"/>
    </source>
</evidence>
<keyword evidence="5" id="KW-0998">Cell outer membrane</keyword>
<feature type="domain" description="RagB/SusD" evidence="7">
    <location>
        <begin position="337"/>
        <end position="429"/>
    </location>
</feature>
<evidence type="ECO:0000256" key="3">
    <source>
        <dbReference type="ARBA" id="ARBA00022729"/>
    </source>
</evidence>
<dbReference type="InterPro" id="IPR011990">
    <property type="entry name" value="TPR-like_helical_dom_sf"/>
</dbReference>
<dbReference type="GeneID" id="78402905"/>
<keyword evidence="3 6" id="KW-0732">Signal</keyword>
<feature type="chain" id="PRO_5028944419" evidence="6">
    <location>
        <begin position="23"/>
        <end position="459"/>
    </location>
</feature>
<feature type="signal peptide" evidence="6">
    <location>
        <begin position="1"/>
        <end position="22"/>
    </location>
</feature>
<dbReference type="GO" id="GO:0009279">
    <property type="term" value="C:cell outer membrane"/>
    <property type="evidence" value="ECO:0007669"/>
    <property type="project" value="UniProtKB-SubCell"/>
</dbReference>
<evidence type="ECO:0000313" key="9">
    <source>
        <dbReference type="EMBL" id="QLL59415.1"/>
    </source>
</evidence>
<dbReference type="AlphaFoldDB" id="A0A7H9DWG5"/>
<dbReference type="Pfam" id="PF14322">
    <property type="entry name" value="SusD-like_3"/>
    <property type="match status" value="1"/>
</dbReference>
<dbReference type="KEGG" id="efal:FH779_15575"/>
<dbReference type="Gene3D" id="1.25.40.900">
    <property type="match status" value="1"/>
</dbReference>
<dbReference type="SUPFAM" id="SSF48452">
    <property type="entry name" value="TPR-like"/>
    <property type="match status" value="1"/>
</dbReference>
<proteinExistence type="inferred from homology"/>
<sequence length="459" mass="51351">MKKRLFTIAVLTASVLSLNISCSDDFVEREFYQEVEQKPLTSYDEIQSFVRGAYSQMRSAKYYGCDFLAYGEIRSDEMYSNKLSGYYTTIQDYTMLSTDAYAKDSWGVIYKMIANSNIVINSDVEKFTGTDTEKKQSYFVQGQAYALRALGFFDILRLYGQKYTNAPDQLGAVLPLKYDPKAKMARATITETEAQIEADFNKAVEIMTKYSANTTVSGKTDINLSSVKALMSRYYLYKGNYAKVRQLTNEIVTAGGYSIAAQGLLAETFRFTMNGAAPNSMFELSVGTTNSLSTSSYRHKLHPNGYGNVVVKPETLTLYTTGDIRRNFVQTANGYNYLTGKYTNSVGADNIKMIRYEEVVLNGVEAELNGGDPAKALTYYNSLITQRGLTAATTVTMDVLKKERSKELLGEGLRQWDLLRWGDISYANGKDKNLLAFPIPRIETDLSGTLIKSNPGYDN</sequence>
<evidence type="ECO:0000256" key="5">
    <source>
        <dbReference type="ARBA" id="ARBA00023237"/>
    </source>
</evidence>
<accession>A0A7H9DWG5</accession>
<evidence type="ECO:0000256" key="1">
    <source>
        <dbReference type="ARBA" id="ARBA00004442"/>
    </source>
</evidence>
<evidence type="ECO:0000256" key="4">
    <source>
        <dbReference type="ARBA" id="ARBA00023136"/>
    </source>
</evidence>
<dbReference type="InterPro" id="IPR033985">
    <property type="entry name" value="SusD-like_N"/>
</dbReference>
<dbReference type="Proteomes" id="UP000510643">
    <property type="component" value="Chromosome"/>
</dbReference>
<evidence type="ECO:0000259" key="8">
    <source>
        <dbReference type="Pfam" id="PF14322"/>
    </source>
</evidence>
<protein>
    <submittedName>
        <fullName evidence="9">RagB/SusD family nutrient uptake outer membrane protein</fullName>
    </submittedName>
</protein>
<dbReference type="InterPro" id="IPR012944">
    <property type="entry name" value="SusD_RagB_dom"/>
</dbReference>
<comment type="subcellular location">
    <subcellularLocation>
        <location evidence="1">Cell outer membrane</location>
    </subcellularLocation>
</comment>
<evidence type="ECO:0000256" key="2">
    <source>
        <dbReference type="ARBA" id="ARBA00006275"/>
    </source>
</evidence>
<keyword evidence="4" id="KW-0472">Membrane</keyword>
<organism evidence="9 10">
    <name type="scientific">Empedobacter falsenii</name>
    <dbReference type="NCBI Taxonomy" id="343874"/>
    <lineage>
        <taxon>Bacteria</taxon>
        <taxon>Pseudomonadati</taxon>
        <taxon>Bacteroidota</taxon>
        <taxon>Flavobacteriia</taxon>
        <taxon>Flavobacteriales</taxon>
        <taxon>Weeksellaceae</taxon>
        <taxon>Empedobacter</taxon>
    </lineage>
</organism>
<reference evidence="9 10" key="1">
    <citation type="submission" date="2019-06" db="EMBL/GenBank/DDBJ databases">
        <title>Emergence of pandrug resistant Empedobacter falsenii in China.</title>
        <authorList>
            <person name="Dong N."/>
            <person name="Chen S."/>
            <person name="Zhang R."/>
        </authorList>
    </citation>
    <scope>NUCLEOTIDE SEQUENCE [LARGE SCALE GENOMIC DNA]</scope>
    <source>
        <strain evidence="9 10">1681-1</strain>
    </source>
</reference>
<dbReference type="RefSeq" id="WP_180905353.1">
    <property type="nucleotide sequence ID" value="NZ_CP040908.1"/>
</dbReference>
<dbReference type="Gene3D" id="1.25.40.390">
    <property type="match status" value="1"/>
</dbReference>